<organism evidence="2 3">
    <name type="scientific">Nannocystis punicea</name>
    <dbReference type="NCBI Taxonomy" id="2995304"/>
    <lineage>
        <taxon>Bacteria</taxon>
        <taxon>Pseudomonadati</taxon>
        <taxon>Myxococcota</taxon>
        <taxon>Polyangia</taxon>
        <taxon>Nannocystales</taxon>
        <taxon>Nannocystaceae</taxon>
        <taxon>Nannocystis</taxon>
    </lineage>
</organism>
<dbReference type="EMBL" id="CP114040">
    <property type="protein sequence ID" value="WAS99228.1"/>
    <property type="molecule type" value="Genomic_DNA"/>
</dbReference>
<dbReference type="PANTHER" id="PTHR40257:SF1">
    <property type="entry name" value="DUF1330 DOMAIN-CONTAINING PROTEIN"/>
    <property type="match status" value="1"/>
</dbReference>
<dbReference type="Proteomes" id="UP001164459">
    <property type="component" value="Chromosome"/>
</dbReference>
<keyword evidence="3" id="KW-1185">Reference proteome</keyword>
<name>A0ABY7HJD7_9BACT</name>
<protein>
    <submittedName>
        <fullName evidence="2">DUF1330 domain-containing protein</fullName>
    </submittedName>
</protein>
<evidence type="ECO:0000259" key="1">
    <source>
        <dbReference type="Pfam" id="PF07045"/>
    </source>
</evidence>
<dbReference type="InterPro" id="IPR010753">
    <property type="entry name" value="DUF1330"/>
</dbReference>
<sequence length="134" mass="14721">MTTVLEPTRATLAALAALDPDAGPVEMLNLLRFRERADYPDGVPACSGREAYLRYGAQVQVHLERVGAVLVRRAAALLAFIAPAGEHWDEVLVVRYPSVGAFLRMIGDPDYQQIAIHRHAALADARLIVTRPHE</sequence>
<dbReference type="Gene3D" id="3.30.70.100">
    <property type="match status" value="1"/>
</dbReference>
<gene>
    <name evidence="2" type="ORF">O0S08_24125</name>
</gene>
<accession>A0ABY7HJD7</accession>
<evidence type="ECO:0000313" key="3">
    <source>
        <dbReference type="Proteomes" id="UP001164459"/>
    </source>
</evidence>
<dbReference type="InterPro" id="IPR011008">
    <property type="entry name" value="Dimeric_a/b-barrel"/>
</dbReference>
<dbReference type="SUPFAM" id="SSF54909">
    <property type="entry name" value="Dimeric alpha+beta barrel"/>
    <property type="match status" value="1"/>
</dbReference>
<dbReference type="Pfam" id="PF07045">
    <property type="entry name" value="DUF1330"/>
    <property type="match status" value="1"/>
</dbReference>
<evidence type="ECO:0000313" key="2">
    <source>
        <dbReference type="EMBL" id="WAS99228.1"/>
    </source>
</evidence>
<feature type="domain" description="DUF1330" evidence="1">
    <location>
        <begin position="49"/>
        <end position="129"/>
    </location>
</feature>
<dbReference type="RefSeq" id="WP_269041589.1">
    <property type="nucleotide sequence ID" value="NZ_CP114040.1"/>
</dbReference>
<dbReference type="PANTHER" id="PTHR40257">
    <property type="match status" value="1"/>
</dbReference>
<reference evidence="2" key="1">
    <citation type="submission" date="2022-11" db="EMBL/GenBank/DDBJ databases">
        <title>Minimal conservation of predation-associated metabolite biosynthetic gene clusters underscores biosynthetic potential of Myxococcota including descriptions for ten novel species: Archangium lansinium sp. nov., Myxococcus landrumus sp. nov., Nannocystis bai.</title>
        <authorList>
            <person name="Ahearne A."/>
            <person name="Stevens C."/>
            <person name="Dowd S."/>
        </authorList>
    </citation>
    <scope>NUCLEOTIDE SEQUENCE</scope>
    <source>
        <strain evidence="2">Fl3</strain>
    </source>
</reference>
<proteinExistence type="predicted"/>